<dbReference type="EMBL" id="SJPP01000002">
    <property type="protein sequence ID" value="TWU08729.1"/>
    <property type="molecule type" value="Genomic_DNA"/>
</dbReference>
<feature type="chain" id="PRO_5022847148" evidence="5">
    <location>
        <begin position="24"/>
        <end position="995"/>
    </location>
</feature>
<dbReference type="InterPro" id="IPR011989">
    <property type="entry name" value="ARM-like"/>
</dbReference>
<dbReference type="NCBIfam" id="TIGR02603">
    <property type="entry name" value="CxxCH_TIGR02603"/>
    <property type="match status" value="1"/>
</dbReference>
<dbReference type="RefSeq" id="WP_146372539.1">
    <property type="nucleotide sequence ID" value="NZ_SJPP01000002.1"/>
</dbReference>
<dbReference type="InterPro" id="IPR013427">
    <property type="entry name" value="Haem-bd_dom_put"/>
</dbReference>
<evidence type="ECO:0000256" key="2">
    <source>
        <dbReference type="ARBA" id="ARBA00022723"/>
    </source>
</evidence>
<keyword evidence="5" id="KW-0732">Signal</keyword>
<dbReference type="Pfam" id="PF23500">
    <property type="entry name" value="DUF7133"/>
    <property type="match status" value="1"/>
</dbReference>
<dbReference type="AlphaFoldDB" id="A0A5C6BBT5"/>
<evidence type="ECO:0000256" key="3">
    <source>
        <dbReference type="ARBA" id="ARBA00023004"/>
    </source>
</evidence>
<dbReference type="InterPro" id="IPR016024">
    <property type="entry name" value="ARM-type_fold"/>
</dbReference>
<evidence type="ECO:0000313" key="8">
    <source>
        <dbReference type="Proteomes" id="UP000320735"/>
    </source>
</evidence>
<dbReference type="Pfam" id="PF13646">
    <property type="entry name" value="HEAT_2"/>
    <property type="match status" value="1"/>
</dbReference>
<dbReference type="GO" id="GO:0020037">
    <property type="term" value="F:heme binding"/>
    <property type="evidence" value="ECO:0007669"/>
    <property type="project" value="InterPro"/>
</dbReference>
<dbReference type="InterPro" id="IPR055557">
    <property type="entry name" value="DUF7133"/>
</dbReference>
<dbReference type="GO" id="GO:0009055">
    <property type="term" value="F:electron transfer activity"/>
    <property type="evidence" value="ECO:0007669"/>
    <property type="project" value="InterPro"/>
</dbReference>
<keyword evidence="8" id="KW-1185">Reference proteome</keyword>
<evidence type="ECO:0000256" key="4">
    <source>
        <dbReference type="PROSITE-ProRule" id="PRU00433"/>
    </source>
</evidence>
<dbReference type="InterPro" id="IPR009056">
    <property type="entry name" value="Cyt_c-like_dom"/>
</dbReference>
<evidence type="ECO:0000256" key="1">
    <source>
        <dbReference type="ARBA" id="ARBA00022617"/>
    </source>
</evidence>
<feature type="domain" description="Cytochrome c" evidence="6">
    <location>
        <begin position="862"/>
        <end position="995"/>
    </location>
</feature>
<dbReference type="SUPFAM" id="SSF46626">
    <property type="entry name" value="Cytochrome c"/>
    <property type="match status" value="1"/>
</dbReference>
<evidence type="ECO:0000259" key="6">
    <source>
        <dbReference type="PROSITE" id="PS51007"/>
    </source>
</evidence>
<feature type="signal peptide" evidence="5">
    <location>
        <begin position="1"/>
        <end position="23"/>
    </location>
</feature>
<dbReference type="Gene3D" id="1.10.760.10">
    <property type="entry name" value="Cytochrome c-like domain"/>
    <property type="match status" value="1"/>
</dbReference>
<dbReference type="PROSITE" id="PS51007">
    <property type="entry name" value="CYTC"/>
    <property type="match status" value="1"/>
</dbReference>
<dbReference type="NCBIfam" id="TIGR02604">
    <property type="entry name" value="Piru_Ver_Nterm"/>
    <property type="match status" value="1"/>
</dbReference>
<dbReference type="InterPro" id="IPR011042">
    <property type="entry name" value="6-blade_b-propeller_TolB-like"/>
</dbReference>
<dbReference type="InterPro" id="IPR011041">
    <property type="entry name" value="Quinoprot_gluc/sorb_DH_b-prop"/>
</dbReference>
<keyword evidence="2 4" id="KW-0479">Metal-binding</keyword>
<sequence length="995" mass="108337" precursor="true">MPRLLLLLLTILLLVPFSLATLAAQKPDAAESDNDLQAELPRIAAKSPQEALATFKLQPGFRIELVAAEPLVRDPVSISFDENGRAYVTELPRYNRYEFQGNGTVKILEDTNGDGTFDTAKVFLDDVKYPTAVFAYNGGAFVADPPRVLFCKDTDGDGRADVRQTVMTGFNLDHAGEAALNSFRWGMDNRIHLSLSLAGGQVVSTALEDAKPVEVRGRGMVFDPRNKTFELTTGDGQHGMTLDDWGRKFVCSNSNPMQTLMYDGRYIARNPYLAPPPPAVTIAPDGKYTKLFRTSSIEPWRNVRTRLRSQGVVKGSDEGGKAGGFFTAATGITAYRGNAWPQEYRGNLLVGEVSNNLIYRATVEPKGVGVVGRRADADAEFLSSTDNWFRPVQLANAPDGSLYVLDMYRELIEGAAFIPPMILKHLDVNSGADRGRIYRIVPDNFKQPPLPKLGQASTAELVSLLESPNSWSRDTASRLIYERKDPSAKPLLRKLATESQSTLARAHALHSLNGLEGLTAEDVLRGLADQDPHVRIESLRLAEQFAADSPQICEALYQATGDTDRQVRYQAAFSIGACNGPRRDAVLAALILKDGDDAWFRLAVQASLGQGAAGVAAELLRDQPFRESRHGVAFLGKLAEQVGTQNRDSDVATFLTSVQSLPAEETKLAQTLIGGLLGKANAKTKQQLTGTSNAKIAGLLKELILQAQKTATDEQAKPAQRIEAIRTLGLSDFAAVTDLFTELLQLRQPPKIQSATLETLVRFDDAAVAELILEAWPQLSPSVRARAIETLSARPAWITALFNAVDDDLVRPADVGAARIQLLKTHKNRAIRQRAEQLFAAQALGKRDDVVKAYQSALSLQGDIEAGRQLFRKNCTSCHQLEKVGTALGADLKAIKDRGSAAILLNILDPNREVKPQFVGYVLITSDGRSITGLITNETANSVTLKRADGTGDTVLRVDIDELSSTGISFMPEGLEKQLNPQQMADLLAYLNAVE</sequence>
<dbReference type="Proteomes" id="UP000320735">
    <property type="component" value="Unassembled WGS sequence"/>
</dbReference>
<protein>
    <submittedName>
        <fullName evidence="7">Cytochrome c</fullName>
    </submittedName>
</protein>
<keyword evidence="3 4" id="KW-0408">Iron</keyword>
<evidence type="ECO:0000313" key="7">
    <source>
        <dbReference type="EMBL" id="TWU08729.1"/>
    </source>
</evidence>
<proteinExistence type="predicted"/>
<dbReference type="OrthoDB" id="230287at2"/>
<keyword evidence="1 4" id="KW-0349">Heme</keyword>
<dbReference type="InterPro" id="IPR013428">
    <property type="entry name" value="Membrane-bound_put_N"/>
</dbReference>
<accession>A0A5C6BBT5</accession>
<dbReference type="InterPro" id="IPR036909">
    <property type="entry name" value="Cyt_c-like_dom_sf"/>
</dbReference>
<evidence type="ECO:0000256" key="5">
    <source>
        <dbReference type="SAM" id="SignalP"/>
    </source>
</evidence>
<dbReference type="PANTHER" id="PTHR33546:SF1">
    <property type="entry name" value="LARGE, MULTIFUNCTIONAL SECRETED PROTEIN"/>
    <property type="match status" value="1"/>
</dbReference>
<name>A0A5C6BBT5_9PLAN</name>
<dbReference type="SUPFAM" id="SSF50952">
    <property type="entry name" value="Soluble quinoprotein glucose dehydrogenase"/>
    <property type="match status" value="1"/>
</dbReference>
<dbReference type="Gene3D" id="1.25.10.10">
    <property type="entry name" value="Leucine-rich Repeat Variant"/>
    <property type="match status" value="1"/>
</dbReference>
<comment type="caution">
    <text evidence="7">The sequence shown here is derived from an EMBL/GenBank/DDBJ whole genome shotgun (WGS) entry which is preliminary data.</text>
</comment>
<reference evidence="7 8" key="1">
    <citation type="submission" date="2019-02" db="EMBL/GenBank/DDBJ databases">
        <title>Deep-cultivation of Planctomycetes and their phenomic and genomic characterization uncovers novel biology.</title>
        <authorList>
            <person name="Wiegand S."/>
            <person name="Jogler M."/>
            <person name="Boedeker C."/>
            <person name="Pinto D."/>
            <person name="Vollmers J."/>
            <person name="Rivas-Marin E."/>
            <person name="Kohn T."/>
            <person name="Peeters S.H."/>
            <person name="Heuer A."/>
            <person name="Rast P."/>
            <person name="Oberbeckmann S."/>
            <person name="Bunk B."/>
            <person name="Jeske O."/>
            <person name="Meyerdierks A."/>
            <person name="Storesund J.E."/>
            <person name="Kallscheuer N."/>
            <person name="Luecker S."/>
            <person name="Lage O.M."/>
            <person name="Pohl T."/>
            <person name="Merkel B.J."/>
            <person name="Hornburger P."/>
            <person name="Mueller R.-W."/>
            <person name="Bruemmer F."/>
            <person name="Labrenz M."/>
            <person name="Spormann A.M."/>
            <person name="Op Den Camp H."/>
            <person name="Overmann J."/>
            <person name="Amann R."/>
            <person name="Jetten M.S.M."/>
            <person name="Mascher T."/>
            <person name="Medema M.H."/>
            <person name="Devos D.P."/>
            <person name="Kaster A.-K."/>
            <person name="Ovreas L."/>
            <person name="Rohde M."/>
            <person name="Galperin M.Y."/>
            <person name="Jogler C."/>
        </authorList>
    </citation>
    <scope>NUCLEOTIDE SEQUENCE [LARGE SCALE GENOMIC DNA]</scope>
    <source>
        <strain evidence="7 8">CA54</strain>
    </source>
</reference>
<dbReference type="SUPFAM" id="SSF48371">
    <property type="entry name" value="ARM repeat"/>
    <property type="match status" value="1"/>
</dbReference>
<dbReference type="Gene3D" id="2.120.10.30">
    <property type="entry name" value="TolB, C-terminal domain"/>
    <property type="match status" value="1"/>
</dbReference>
<gene>
    <name evidence="7" type="ORF">CA54_39660</name>
</gene>
<organism evidence="7 8">
    <name type="scientific">Symmachiella macrocystis</name>
    <dbReference type="NCBI Taxonomy" id="2527985"/>
    <lineage>
        <taxon>Bacteria</taxon>
        <taxon>Pseudomonadati</taxon>
        <taxon>Planctomycetota</taxon>
        <taxon>Planctomycetia</taxon>
        <taxon>Planctomycetales</taxon>
        <taxon>Planctomycetaceae</taxon>
        <taxon>Symmachiella</taxon>
    </lineage>
</organism>
<dbReference type="PANTHER" id="PTHR33546">
    <property type="entry name" value="LARGE, MULTIFUNCTIONAL SECRETED PROTEIN-RELATED"/>
    <property type="match status" value="1"/>
</dbReference>
<dbReference type="Pfam" id="PF00034">
    <property type="entry name" value="Cytochrom_C"/>
    <property type="match status" value="1"/>
</dbReference>
<dbReference type="GO" id="GO:0046872">
    <property type="term" value="F:metal ion binding"/>
    <property type="evidence" value="ECO:0007669"/>
    <property type="project" value="UniProtKB-KW"/>
</dbReference>